<dbReference type="InterPro" id="IPR000847">
    <property type="entry name" value="LysR_HTH_N"/>
</dbReference>
<dbReference type="GO" id="GO:0003700">
    <property type="term" value="F:DNA-binding transcription factor activity"/>
    <property type="evidence" value="ECO:0007669"/>
    <property type="project" value="InterPro"/>
</dbReference>
<dbReference type="PANTHER" id="PTHR30537">
    <property type="entry name" value="HTH-TYPE TRANSCRIPTIONAL REGULATOR"/>
    <property type="match status" value="1"/>
</dbReference>
<dbReference type="SUPFAM" id="SSF46785">
    <property type="entry name" value="Winged helix' DNA-binding domain"/>
    <property type="match status" value="1"/>
</dbReference>
<dbReference type="GO" id="GO:0043565">
    <property type="term" value="F:sequence-specific DNA binding"/>
    <property type="evidence" value="ECO:0007669"/>
    <property type="project" value="TreeGrafter"/>
</dbReference>
<dbReference type="EMBL" id="UGYO01000001">
    <property type="protein sequence ID" value="SUI52315.1"/>
    <property type="molecule type" value="Genomic_DNA"/>
</dbReference>
<organism evidence="7 8">
    <name type="scientific">Shewanella algae</name>
    <dbReference type="NCBI Taxonomy" id="38313"/>
    <lineage>
        <taxon>Bacteria</taxon>
        <taxon>Pseudomonadati</taxon>
        <taxon>Pseudomonadota</taxon>
        <taxon>Gammaproteobacteria</taxon>
        <taxon>Alteromonadales</taxon>
        <taxon>Shewanellaceae</taxon>
        <taxon>Shewanella</taxon>
    </lineage>
</organism>
<dbReference type="RefSeq" id="WP_028780220.1">
    <property type="nucleotide sequence ID" value="NZ_AP024609.1"/>
</dbReference>
<evidence type="ECO:0000313" key="7">
    <source>
        <dbReference type="EMBL" id="SUI52315.1"/>
    </source>
</evidence>
<feature type="domain" description="HTH lysR-type" evidence="5">
    <location>
        <begin position="1"/>
        <end position="60"/>
    </location>
</feature>
<dbReference type="Gene3D" id="3.40.190.290">
    <property type="match status" value="1"/>
</dbReference>
<dbReference type="AlphaFoldDB" id="A0A379Z0D3"/>
<dbReference type="FunFam" id="3.40.190.290:FF:000001">
    <property type="entry name" value="Transcriptional regulator, LysR family"/>
    <property type="match status" value="1"/>
</dbReference>
<proteinExistence type="inferred from homology"/>
<dbReference type="InterPro" id="IPR058163">
    <property type="entry name" value="LysR-type_TF_proteobact-type"/>
</dbReference>
<dbReference type="PROSITE" id="PS50931">
    <property type="entry name" value="HTH_LYSR"/>
    <property type="match status" value="1"/>
</dbReference>
<dbReference type="Pfam" id="PF03466">
    <property type="entry name" value="LysR_substrate"/>
    <property type="match status" value="1"/>
</dbReference>
<evidence type="ECO:0000256" key="4">
    <source>
        <dbReference type="ARBA" id="ARBA00023163"/>
    </source>
</evidence>
<dbReference type="CDD" id="cd08422">
    <property type="entry name" value="PBP2_CrgA_like"/>
    <property type="match status" value="1"/>
</dbReference>
<evidence type="ECO:0000256" key="2">
    <source>
        <dbReference type="ARBA" id="ARBA00023015"/>
    </source>
</evidence>
<gene>
    <name evidence="7" type="primary">dmlR_3</name>
    <name evidence="7" type="ORF">NCTC10738_00700</name>
    <name evidence="6" type="ORF">TUM17379_08810</name>
</gene>
<reference evidence="6" key="2">
    <citation type="submission" date="2021-05" db="EMBL/GenBank/DDBJ databases">
        <title>Molecular characterization for Shewanella algae harboring chromosomal blaOXA-55-like strains isolated from clinical and environment sample.</title>
        <authorList>
            <person name="Ohama Y."/>
            <person name="Aoki K."/>
            <person name="Harada S."/>
            <person name="Moriya K."/>
            <person name="Ishii Y."/>
            <person name="Tateda K."/>
        </authorList>
    </citation>
    <scope>NUCLEOTIDE SEQUENCE</scope>
    <source>
        <strain evidence="6">TUM17379</strain>
    </source>
</reference>
<keyword evidence="3" id="KW-0238">DNA-binding</keyword>
<evidence type="ECO:0000313" key="8">
    <source>
        <dbReference type="Proteomes" id="UP000254069"/>
    </source>
</evidence>
<dbReference type="FunFam" id="1.10.10.10:FF:000001">
    <property type="entry name" value="LysR family transcriptional regulator"/>
    <property type="match status" value="1"/>
</dbReference>
<dbReference type="InterPro" id="IPR036388">
    <property type="entry name" value="WH-like_DNA-bd_sf"/>
</dbReference>
<dbReference type="EMBL" id="AP024613">
    <property type="protein sequence ID" value="BCV43863.1"/>
    <property type="molecule type" value="Genomic_DNA"/>
</dbReference>
<dbReference type="GO" id="GO:0006351">
    <property type="term" value="P:DNA-templated transcription"/>
    <property type="evidence" value="ECO:0007669"/>
    <property type="project" value="TreeGrafter"/>
</dbReference>
<dbReference type="Pfam" id="PF00126">
    <property type="entry name" value="HTH_1"/>
    <property type="match status" value="1"/>
</dbReference>
<keyword evidence="8" id="KW-1185">Reference proteome</keyword>
<name>A0A379Z0D3_9GAMM</name>
<dbReference type="PANTHER" id="PTHR30537:SF21">
    <property type="entry name" value="HTH-TYPE TRANSCRIPTIONAL REGULATOR SINR-RELATED"/>
    <property type="match status" value="1"/>
</dbReference>
<sequence>MIRALQDLKIFSETARQGSLSRVAQLLDLTPAATSAAIKRLEAQLNTVLFVRSTRSLRLTQEGEIFLQHCNEALNILDDGFQAIQQGQSLLKGKLQLSLPSDLGRNRLLPILDEFMERHPQVSIRVQISDRLTDIYRQPVDIVIRYGLPADSALIALPLCRQNDRVLCASPDYIARFGAPGSPEELAKHNCLCFMLADATHSRWHFQSQSGQITVQVKGDRVADDGELVRRWAVAGKGIAYKSRLDISEELRNGQLLQLCPEWRGEEAPLNMLCADRRQLSPLVIALREHLEQALQSQQ</sequence>
<comment type="similarity">
    <text evidence="1">Belongs to the LysR transcriptional regulatory family.</text>
</comment>
<dbReference type="SUPFAM" id="SSF53850">
    <property type="entry name" value="Periplasmic binding protein-like II"/>
    <property type="match status" value="1"/>
</dbReference>
<dbReference type="InterPro" id="IPR005119">
    <property type="entry name" value="LysR_subst-bd"/>
</dbReference>
<keyword evidence="4" id="KW-0804">Transcription</keyword>
<protein>
    <submittedName>
        <fullName evidence="7">D-malate degradation protein R</fullName>
    </submittedName>
    <submittedName>
        <fullName evidence="6">Transcriptional regulator</fullName>
    </submittedName>
</protein>
<keyword evidence="2" id="KW-0805">Transcription regulation</keyword>
<dbReference type="Gene3D" id="1.10.10.10">
    <property type="entry name" value="Winged helix-like DNA-binding domain superfamily/Winged helix DNA-binding domain"/>
    <property type="match status" value="1"/>
</dbReference>
<evidence type="ECO:0000256" key="1">
    <source>
        <dbReference type="ARBA" id="ARBA00009437"/>
    </source>
</evidence>
<evidence type="ECO:0000256" key="3">
    <source>
        <dbReference type="ARBA" id="ARBA00023125"/>
    </source>
</evidence>
<dbReference type="InterPro" id="IPR036390">
    <property type="entry name" value="WH_DNA-bd_sf"/>
</dbReference>
<accession>A0A379Z0D3</accession>
<reference evidence="7 8" key="1">
    <citation type="submission" date="2018-06" db="EMBL/GenBank/DDBJ databases">
        <authorList>
            <consortium name="Pathogen Informatics"/>
            <person name="Doyle S."/>
        </authorList>
    </citation>
    <scope>NUCLEOTIDE SEQUENCE [LARGE SCALE GENOMIC DNA]</scope>
    <source>
        <strain evidence="7 8">NCTC10738</strain>
    </source>
</reference>
<evidence type="ECO:0000259" key="5">
    <source>
        <dbReference type="PROSITE" id="PS50931"/>
    </source>
</evidence>
<dbReference type="Proteomes" id="UP000825078">
    <property type="component" value="Chromosome"/>
</dbReference>
<dbReference type="Proteomes" id="UP000254069">
    <property type="component" value="Unassembled WGS sequence"/>
</dbReference>
<evidence type="ECO:0000313" key="6">
    <source>
        <dbReference type="EMBL" id="BCV43863.1"/>
    </source>
</evidence>